<accession>A0A2Z6MGG8</accession>
<name>A0A2Z6MGG8_TRISU</name>
<gene>
    <name evidence="1" type="ORF">TSUD_104930</name>
</gene>
<organism evidence="1 2">
    <name type="scientific">Trifolium subterraneum</name>
    <name type="common">Subterranean clover</name>
    <dbReference type="NCBI Taxonomy" id="3900"/>
    <lineage>
        <taxon>Eukaryota</taxon>
        <taxon>Viridiplantae</taxon>
        <taxon>Streptophyta</taxon>
        <taxon>Embryophyta</taxon>
        <taxon>Tracheophyta</taxon>
        <taxon>Spermatophyta</taxon>
        <taxon>Magnoliopsida</taxon>
        <taxon>eudicotyledons</taxon>
        <taxon>Gunneridae</taxon>
        <taxon>Pentapetalae</taxon>
        <taxon>rosids</taxon>
        <taxon>fabids</taxon>
        <taxon>Fabales</taxon>
        <taxon>Fabaceae</taxon>
        <taxon>Papilionoideae</taxon>
        <taxon>50 kb inversion clade</taxon>
        <taxon>NPAAA clade</taxon>
        <taxon>Hologalegina</taxon>
        <taxon>IRL clade</taxon>
        <taxon>Trifolieae</taxon>
        <taxon>Trifolium</taxon>
    </lineage>
</organism>
<evidence type="ECO:0000313" key="2">
    <source>
        <dbReference type="Proteomes" id="UP000242715"/>
    </source>
</evidence>
<proteinExistence type="predicted"/>
<keyword evidence="2" id="KW-1185">Reference proteome</keyword>
<dbReference type="InterPro" id="IPR012340">
    <property type="entry name" value="NA-bd_OB-fold"/>
</dbReference>
<dbReference type="Gene3D" id="2.40.50.140">
    <property type="entry name" value="Nucleic acid-binding proteins"/>
    <property type="match status" value="1"/>
</dbReference>
<evidence type="ECO:0000313" key="1">
    <source>
        <dbReference type="EMBL" id="GAU30978.1"/>
    </source>
</evidence>
<dbReference type="Proteomes" id="UP000242715">
    <property type="component" value="Unassembled WGS sequence"/>
</dbReference>
<dbReference type="OrthoDB" id="687595at2759"/>
<dbReference type="AlphaFoldDB" id="A0A2Z6MGG8"/>
<reference evidence="2" key="1">
    <citation type="journal article" date="2017" name="Front. Plant Sci.">
        <title>Climate Clever Clovers: New Paradigm to Reduce the Environmental Footprint of Ruminants by Breeding Low Methanogenic Forages Utilizing Haplotype Variation.</title>
        <authorList>
            <person name="Kaur P."/>
            <person name="Appels R."/>
            <person name="Bayer P.E."/>
            <person name="Keeble-Gagnere G."/>
            <person name="Wang J."/>
            <person name="Hirakawa H."/>
            <person name="Shirasawa K."/>
            <person name="Vercoe P."/>
            <person name="Stefanova K."/>
            <person name="Durmic Z."/>
            <person name="Nichols P."/>
            <person name="Revell C."/>
            <person name="Isobe S.N."/>
            <person name="Edwards D."/>
            <person name="Erskine W."/>
        </authorList>
    </citation>
    <scope>NUCLEOTIDE SEQUENCE [LARGE SCALE GENOMIC DNA]</scope>
    <source>
        <strain evidence="2">cv. Daliak</strain>
    </source>
</reference>
<sequence length="421" mass="47005">MASRFVNPSSKLLNFVGSLPVLTLPELLTADSIGVSVVGVWFDSVVEGVDMWFSEDQSAVQPRFRMKMKVTHGDHVAVFFVFDEEVQKLAMETCPLMLSMVGFNKNIEGESCSLYPDEMECFYSDGYLCKVEKRCDVDFDEIPSFKVVSLCNDVGVFDLFSDGYLARPRTFFDVNHSSTGIGGFGVPFGCFSSPEHHQNHDDCVVPDLSSKNVVKENKKIEVPFVGSSSLQTKDDLGEAVVPVISPVYAYGQFSPEINVNGHSQEVTPTPSPAFFVRKNKVFKKRSGKCVGTLVYSRRKTATRRKLCFDDVSESVVKKIGGSNCHNHKIQATIPSDLISVFDHQLIEKNVYQVSSLSIDFNFDSLLPCHHRYKFIFNRNSKVIPSDNPLLPTYGLSLIGADSVHKKRLSQRCCWRGHCCPA</sequence>
<dbReference type="EMBL" id="DF973442">
    <property type="protein sequence ID" value="GAU30978.1"/>
    <property type="molecule type" value="Genomic_DNA"/>
</dbReference>
<protein>
    <submittedName>
        <fullName evidence="1">Uncharacterized protein</fullName>
    </submittedName>
</protein>